<organism evidence="3 4">
    <name type="scientific">Bowmanella denitrificans</name>
    <dbReference type="NCBI Taxonomy" id="366582"/>
    <lineage>
        <taxon>Bacteria</taxon>
        <taxon>Pseudomonadati</taxon>
        <taxon>Pseudomonadota</taxon>
        <taxon>Gammaproteobacteria</taxon>
        <taxon>Alteromonadales</taxon>
        <taxon>Alteromonadaceae</taxon>
        <taxon>Bowmanella</taxon>
    </lineage>
</organism>
<sequence>MWFFTDNTRLEAQALCDGITSLTYGQLAEQVALRSAWLKAQEARHVALALDNGIEWVLMDLACQQAGICCVPVPVFFSQSQLSHLLNSAAIDLLITPAQPQSENLPFGTFCWQRLMPELVANMPKETGKITFTSGSTGTPKGVCLSHAALQKTAQSIVGSLAMQNVVHLCLLPLATLLENIAGVYAPLLAGGKVIVPNDAQRGGSGSQLQNIQTMLALISQWQPTSVILVPELLNVLVQACAQGWQPPSSLQFIAVGGAKVAPALLAQASALGLPVYQGYGLSECVSVVALNTPDCHRIDSVGKPLAHNRLSIENDEIVVRGNLFLGYLNEPDSWYPTQVHTGDKGKIEDGFVCIDGRMKNLLINSFGRNISPEWVEAELLASGLFRHVMLFGDNQPFCAALLIPVRQDLPDTLVSSAIEQVNARLPDYAKVRTWQRLNASDVAGKGVFTANGKLKRSAICTHFQAHIDALFKMETSTGACHEAV</sequence>
<dbReference type="EMBL" id="BAAAEI010000023">
    <property type="protein sequence ID" value="GAA0368748.1"/>
    <property type="molecule type" value="Genomic_DNA"/>
</dbReference>
<reference evidence="3 4" key="1">
    <citation type="journal article" date="2019" name="Int. J. Syst. Evol. Microbiol.">
        <title>The Global Catalogue of Microorganisms (GCM) 10K type strain sequencing project: providing services to taxonomists for standard genome sequencing and annotation.</title>
        <authorList>
            <consortium name="The Broad Institute Genomics Platform"/>
            <consortium name="The Broad Institute Genome Sequencing Center for Infectious Disease"/>
            <person name="Wu L."/>
            <person name="Ma J."/>
        </authorList>
    </citation>
    <scope>NUCLEOTIDE SEQUENCE [LARGE SCALE GENOMIC DNA]</scope>
    <source>
        <strain evidence="3 4">JCM 13378</strain>
    </source>
</reference>
<protein>
    <submittedName>
        <fullName evidence="3">AMP-dependent synthetase/ligase</fullName>
    </submittedName>
</protein>
<keyword evidence="4" id="KW-1185">Reference proteome</keyword>
<dbReference type="InterPro" id="IPR020845">
    <property type="entry name" value="AMP-binding_CS"/>
</dbReference>
<dbReference type="PANTHER" id="PTHR43767">
    <property type="entry name" value="LONG-CHAIN-FATTY-ACID--COA LIGASE"/>
    <property type="match status" value="1"/>
</dbReference>
<dbReference type="InterPro" id="IPR042099">
    <property type="entry name" value="ANL_N_sf"/>
</dbReference>
<gene>
    <name evidence="3" type="ORF">GCM10009092_36260</name>
</gene>
<accession>A0ABN0XNC8</accession>
<dbReference type="InterPro" id="IPR000873">
    <property type="entry name" value="AMP-dep_synth/lig_dom"/>
</dbReference>
<dbReference type="Pfam" id="PF23562">
    <property type="entry name" value="AMP-binding_C_3"/>
    <property type="match status" value="1"/>
</dbReference>
<feature type="domain" description="AMP-dependent synthetase/ligase" evidence="2">
    <location>
        <begin position="11"/>
        <end position="317"/>
    </location>
</feature>
<dbReference type="InterPro" id="IPR050237">
    <property type="entry name" value="ATP-dep_AMP-bd_enzyme"/>
</dbReference>
<keyword evidence="1" id="KW-0436">Ligase</keyword>
<dbReference type="Proteomes" id="UP001501757">
    <property type="component" value="Unassembled WGS sequence"/>
</dbReference>
<dbReference type="PANTHER" id="PTHR43767:SF8">
    <property type="entry name" value="LONG-CHAIN-FATTY-ACID--COA LIGASE"/>
    <property type="match status" value="1"/>
</dbReference>
<dbReference type="Pfam" id="PF00501">
    <property type="entry name" value="AMP-binding"/>
    <property type="match status" value="1"/>
</dbReference>
<evidence type="ECO:0000256" key="1">
    <source>
        <dbReference type="ARBA" id="ARBA00022598"/>
    </source>
</evidence>
<evidence type="ECO:0000259" key="2">
    <source>
        <dbReference type="Pfam" id="PF00501"/>
    </source>
</evidence>
<dbReference type="Gene3D" id="3.40.50.12780">
    <property type="entry name" value="N-terminal domain of ligase-like"/>
    <property type="match status" value="1"/>
</dbReference>
<evidence type="ECO:0000313" key="3">
    <source>
        <dbReference type="EMBL" id="GAA0368748.1"/>
    </source>
</evidence>
<comment type="caution">
    <text evidence="3">The sequence shown here is derived from an EMBL/GenBank/DDBJ whole genome shotgun (WGS) entry which is preliminary data.</text>
</comment>
<dbReference type="PROSITE" id="PS00455">
    <property type="entry name" value="AMP_BINDING"/>
    <property type="match status" value="1"/>
</dbReference>
<evidence type="ECO:0000313" key="4">
    <source>
        <dbReference type="Proteomes" id="UP001501757"/>
    </source>
</evidence>
<dbReference type="SUPFAM" id="SSF56801">
    <property type="entry name" value="Acetyl-CoA synthetase-like"/>
    <property type="match status" value="1"/>
</dbReference>
<name>A0ABN0XNC8_9ALTE</name>
<proteinExistence type="predicted"/>
<dbReference type="RefSeq" id="WP_343846865.1">
    <property type="nucleotide sequence ID" value="NZ_BAAAEI010000023.1"/>
</dbReference>